<dbReference type="GO" id="GO:0004177">
    <property type="term" value="F:aminopeptidase activity"/>
    <property type="evidence" value="ECO:0007669"/>
    <property type="project" value="TreeGrafter"/>
</dbReference>
<protein>
    <submittedName>
        <fullName evidence="2">Peptidase S58</fullName>
    </submittedName>
</protein>
<dbReference type="PANTHER" id="PTHR36512:SF3">
    <property type="entry name" value="BLR5678 PROTEIN"/>
    <property type="match status" value="1"/>
</dbReference>
<dbReference type="InterPro" id="IPR005321">
    <property type="entry name" value="Peptidase_S58_DmpA"/>
</dbReference>
<gene>
    <name evidence="2" type="ORF">rosag_49470</name>
</gene>
<sequence length="333" mass="32639">MTAAPPPVDLAAFGLAVGHASDVVGGTGCTVVRGIDGPFRAAAAVVGRATGSRELAVLAPEHLVERVDALLLTGGSAYGLDAAAGVMRWMEERGRGFDVGAGVVPIVPAAVVFDLAPCGRFDARPTPAMAYDACERAASLVTEQGSVGAGTGTTVGKLLGAGGAMKGGFGAALLGAGDDACAALAVVNAFGDVRDAAGAVLAGARGPDGAFVDAARVLAAGASASARFADVSAPPMTNTTLCVVATRRALDRVALQQLARAAVAGLQRRVTPCGTTFDGDIVFAIGPAAAEAAPATAAEVLGLETRAAAALELALELAVRFAVGRDGIPGLAG</sequence>
<evidence type="ECO:0000256" key="1">
    <source>
        <dbReference type="ARBA" id="ARBA00007068"/>
    </source>
</evidence>
<organism evidence="2 3">
    <name type="scientific">Roseisolibacter agri</name>
    <dbReference type="NCBI Taxonomy" id="2014610"/>
    <lineage>
        <taxon>Bacteria</taxon>
        <taxon>Pseudomonadati</taxon>
        <taxon>Gemmatimonadota</taxon>
        <taxon>Gemmatimonadia</taxon>
        <taxon>Gemmatimonadales</taxon>
        <taxon>Gemmatimonadaceae</taxon>
        <taxon>Roseisolibacter</taxon>
    </lineage>
</organism>
<dbReference type="RefSeq" id="WP_284352832.1">
    <property type="nucleotide sequence ID" value="NZ_BRXS01000010.1"/>
</dbReference>
<comment type="caution">
    <text evidence="2">The sequence shown here is derived from an EMBL/GenBank/DDBJ whole genome shotgun (WGS) entry which is preliminary data.</text>
</comment>
<name>A0AA37Q8W1_9BACT</name>
<dbReference type="InterPro" id="IPR016117">
    <property type="entry name" value="ArgJ-like_dom_sf"/>
</dbReference>
<dbReference type="EMBL" id="BRXS01000010">
    <property type="protein sequence ID" value="GLC28434.1"/>
    <property type="molecule type" value="Genomic_DNA"/>
</dbReference>
<comment type="similarity">
    <text evidence="1">Belongs to the peptidase S58 family.</text>
</comment>
<accession>A0AA37Q8W1</accession>
<dbReference type="AlphaFoldDB" id="A0AA37Q8W1"/>
<dbReference type="PANTHER" id="PTHR36512">
    <property type="entry name" value="D-AMINOPEPTIDASE"/>
    <property type="match status" value="1"/>
</dbReference>
<dbReference type="Gene3D" id="3.60.70.12">
    <property type="entry name" value="L-amino peptidase D-ALA esterase/amidase"/>
    <property type="match status" value="1"/>
</dbReference>
<dbReference type="Proteomes" id="UP001161325">
    <property type="component" value="Unassembled WGS sequence"/>
</dbReference>
<proteinExistence type="inferred from homology"/>
<keyword evidence="3" id="KW-1185">Reference proteome</keyword>
<dbReference type="Pfam" id="PF03576">
    <property type="entry name" value="Peptidase_S58"/>
    <property type="match status" value="1"/>
</dbReference>
<evidence type="ECO:0000313" key="3">
    <source>
        <dbReference type="Proteomes" id="UP001161325"/>
    </source>
</evidence>
<evidence type="ECO:0000313" key="2">
    <source>
        <dbReference type="EMBL" id="GLC28434.1"/>
    </source>
</evidence>
<reference evidence="2" key="1">
    <citation type="submission" date="2022-08" db="EMBL/GenBank/DDBJ databases">
        <title>Draft genome sequencing of Roseisolibacter agri AW1220.</title>
        <authorList>
            <person name="Tobiishi Y."/>
            <person name="Tonouchi A."/>
        </authorList>
    </citation>
    <scope>NUCLEOTIDE SEQUENCE</scope>
    <source>
        <strain evidence="2">AW1220</strain>
    </source>
</reference>
<dbReference type="SUPFAM" id="SSF56266">
    <property type="entry name" value="DmpA/ArgJ-like"/>
    <property type="match status" value="1"/>
</dbReference>